<evidence type="ECO:0008006" key="3">
    <source>
        <dbReference type="Google" id="ProtNLM"/>
    </source>
</evidence>
<dbReference type="EMBL" id="KL217471">
    <property type="protein sequence ID" value="KFO95527.1"/>
    <property type="molecule type" value="Genomic_DNA"/>
</dbReference>
<proteinExistence type="predicted"/>
<feature type="non-terminal residue" evidence="1">
    <location>
        <position position="1"/>
    </location>
</feature>
<gene>
    <name evidence="1" type="ORF">N300_14179</name>
</gene>
<protein>
    <recommendedName>
        <fullName evidence="3">Mesothelin</fullName>
    </recommendedName>
</protein>
<accession>A0A091HKA8</accession>
<feature type="non-terminal residue" evidence="1">
    <location>
        <position position="114"/>
    </location>
</feature>
<dbReference type="Proteomes" id="UP000054308">
    <property type="component" value="Unassembled WGS sequence"/>
</dbReference>
<sequence>QVASSLVGKFENFTPAVLDDLGQVAVGLSVSDIKTSISGEVLEAAVPALAEIQAWTPEQSRAIINKLLSSGYQIQDGQSLAKLGSLVAGLNSSTARSLPPEVIWEAIKLPEFVQ</sequence>
<reference evidence="1 2" key="1">
    <citation type="submission" date="2014-04" db="EMBL/GenBank/DDBJ databases">
        <title>Genome evolution of avian class.</title>
        <authorList>
            <person name="Zhang G."/>
            <person name="Li C."/>
        </authorList>
    </citation>
    <scope>NUCLEOTIDE SEQUENCE [LARGE SCALE GENOMIC DNA]</scope>
    <source>
        <strain evidence="1">BGI_N300</strain>
    </source>
</reference>
<evidence type="ECO:0000313" key="2">
    <source>
        <dbReference type="Proteomes" id="UP000054308"/>
    </source>
</evidence>
<name>A0A091HKA8_CALAN</name>
<dbReference type="AlphaFoldDB" id="A0A091HKA8"/>
<keyword evidence="2" id="KW-1185">Reference proteome</keyword>
<organism evidence="1 2">
    <name type="scientific">Calypte anna</name>
    <name type="common">Anna's hummingbird</name>
    <name type="synonym">Archilochus anna</name>
    <dbReference type="NCBI Taxonomy" id="9244"/>
    <lineage>
        <taxon>Eukaryota</taxon>
        <taxon>Metazoa</taxon>
        <taxon>Chordata</taxon>
        <taxon>Craniata</taxon>
        <taxon>Vertebrata</taxon>
        <taxon>Euteleostomi</taxon>
        <taxon>Archelosauria</taxon>
        <taxon>Archosauria</taxon>
        <taxon>Dinosauria</taxon>
        <taxon>Saurischia</taxon>
        <taxon>Theropoda</taxon>
        <taxon>Coelurosauria</taxon>
        <taxon>Aves</taxon>
        <taxon>Neognathae</taxon>
        <taxon>Neoaves</taxon>
        <taxon>Strisores</taxon>
        <taxon>Apodiformes</taxon>
        <taxon>Trochilidae</taxon>
        <taxon>Calypte</taxon>
    </lineage>
</organism>
<evidence type="ECO:0000313" key="1">
    <source>
        <dbReference type="EMBL" id="KFO95527.1"/>
    </source>
</evidence>